<feature type="transmembrane region" description="Helical" evidence="8">
    <location>
        <begin position="131"/>
        <end position="149"/>
    </location>
</feature>
<evidence type="ECO:0000256" key="8">
    <source>
        <dbReference type="SAM" id="Phobius"/>
    </source>
</evidence>
<feature type="transmembrane region" description="Helical" evidence="8">
    <location>
        <begin position="6"/>
        <end position="22"/>
    </location>
</feature>
<proteinExistence type="predicted"/>
<evidence type="ECO:0000256" key="7">
    <source>
        <dbReference type="ARBA" id="ARBA00023235"/>
    </source>
</evidence>
<accession>A0ABU8NVP8</accession>
<feature type="transmembrane region" description="Helical" evidence="8">
    <location>
        <begin position="161"/>
        <end position="182"/>
    </location>
</feature>
<evidence type="ECO:0000256" key="5">
    <source>
        <dbReference type="ARBA" id="ARBA00022989"/>
    </source>
</evidence>
<feature type="transmembrane region" description="Helical" evidence="8">
    <location>
        <begin position="34"/>
        <end position="52"/>
    </location>
</feature>
<keyword evidence="5 8" id="KW-1133">Transmembrane helix</keyword>
<comment type="caution">
    <text evidence="10">The sequence shown here is derived from an EMBL/GenBank/DDBJ whole genome shotgun (WGS) entry which is preliminary data.</text>
</comment>
<dbReference type="Pfam" id="PF18916">
    <property type="entry name" value="Lycopene_cyc"/>
    <property type="match status" value="2"/>
</dbReference>
<evidence type="ECO:0000256" key="1">
    <source>
        <dbReference type="ARBA" id="ARBA00004141"/>
    </source>
</evidence>
<feature type="transmembrane region" description="Helical" evidence="8">
    <location>
        <begin position="107"/>
        <end position="125"/>
    </location>
</feature>
<name>A0ABU8NVP8_9SPHI</name>
<evidence type="ECO:0000313" key="10">
    <source>
        <dbReference type="EMBL" id="MEJ2905500.1"/>
    </source>
</evidence>
<comment type="pathway">
    <text evidence="2">Carotenoid biosynthesis.</text>
</comment>
<evidence type="ECO:0000313" key="11">
    <source>
        <dbReference type="Proteomes" id="UP001378956"/>
    </source>
</evidence>
<evidence type="ECO:0000256" key="4">
    <source>
        <dbReference type="ARBA" id="ARBA00022746"/>
    </source>
</evidence>
<feature type="transmembrane region" description="Helical" evidence="8">
    <location>
        <begin position="202"/>
        <end position="219"/>
    </location>
</feature>
<keyword evidence="11" id="KW-1185">Reference proteome</keyword>
<feature type="domain" description="Lycopene cyclase" evidence="9">
    <location>
        <begin position="129"/>
        <end position="218"/>
    </location>
</feature>
<keyword evidence="3 8" id="KW-0812">Transmembrane</keyword>
<dbReference type="RefSeq" id="WP_288884255.1">
    <property type="nucleotide sequence ID" value="NZ_CBFGNQ010000013.1"/>
</dbReference>
<keyword evidence="6 8" id="KW-0472">Membrane</keyword>
<dbReference type="InterPro" id="IPR017825">
    <property type="entry name" value="Lycopene_cyclase_dom"/>
</dbReference>
<evidence type="ECO:0000256" key="3">
    <source>
        <dbReference type="ARBA" id="ARBA00022692"/>
    </source>
</evidence>
<dbReference type="Proteomes" id="UP001378956">
    <property type="component" value="Unassembled WGS sequence"/>
</dbReference>
<gene>
    <name evidence="10" type="ORF">WAE58_23860</name>
</gene>
<protein>
    <submittedName>
        <fullName evidence="10">Lycopene cyclase domain-containing protein</fullName>
    </submittedName>
</protein>
<keyword evidence="4" id="KW-0125">Carotenoid biosynthesis</keyword>
<reference evidence="10 11" key="1">
    <citation type="submission" date="2024-03" db="EMBL/GenBank/DDBJ databases">
        <title>Sequence of Lycoming College Course Isolates.</title>
        <authorList>
            <person name="Plotts O."/>
            <person name="Newman J."/>
        </authorList>
    </citation>
    <scope>NUCLEOTIDE SEQUENCE [LARGE SCALE GENOMIC DNA]</scope>
    <source>
        <strain evidence="10 11">CJB-3</strain>
    </source>
</reference>
<organism evidence="10 11">
    <name type="scientific">Pedobacter panaciterrae</name>
    <dbReference type="NCBI Taxonomy" id="363849"/>
    <lineage>
        <taxon>Bacteria</taxon>
        <taxon>Pseudomonadati</taxon>
        <taxon>Bacteroidota</taxon>
        <taxon>Sphingobacteriia</taxon>
        <taxon>Sphingobacteriales</taxon>
        <taxon>Sphingobacteriaceae</taxon>
        <taxon>Pedobacter</taxon>
    </lineage>
</organism>
<evidence type="ECO:0000259" key="9">
    <source>
        <dbReference type="Pfam" id="PF18916"/>
    </source>
</evidence>
<feature type="domain" description="Lycopene cyclase" evidence="9">
    <location>
        <begin position="2"/>
        <end position="94"/>
    </location>
</feature>
<sequence>MNYYYLLINLALLLLSFLLTLDKKANPIRSWKPMIPAVLVSGLFFSVVALIFNQFKVSIFNDEYTVGAHILQLPIEEVLFQFILAFAGLNIYVVLNARFPKNNLERFSLSVSNLLLGVLIAMLFFTHTKLYSVITFSVLFLSLFYVEYVNSLRFMYKFYRAYVVLLIPFCLLYLFIGGLPILTYVFEETIKLKLGVIPFENFFYLMSNLLVSVYLFEVVKSKSKA</sequence>
<comment type="subcellular location">
    <subcellularLocation>
        <location evidence="1">Membrane</location>
        <topology evidence="1">Multi-pass membrane protein</topology>
    </subcellularLocation>
</comment>
<dbReference type="EMBL" id="JBBEUB010000012">
    <property type="protein sequence ID" value="MEJ2905500.1"/>
    <property type="molecule type" value="Genomic_DNA"/>
</dbReference>
<evidence type="ECO:0000256" key="2">
    <source>
        <dbReference type="ARBA" id="ARBA00004829"/>
    </source>
</evidence>
<feature type="transmembrane region" description="Helical" evidence="8">
    <location>
        <begin position="78"/>
        <end position="95"/>
    </location>
</feature>
<keyword evidence="7" id="KW-0413">Isomerase</keyword>
<evidence type="ECO:0000256" key="6">
    <source>
        <dbReference type="ARBA" id="ARBA00023136"/>
    </source>
</evidence>